<proteinExistence type="predicted"/>
<organism evidence="1 2">
    <name type="scientific">Tetzosporium hominis</name>
    <dbReference type="NCBI Taxonomy" id="2020506"/>
    <lineage>
        <taxon>Bacteria</taxon>
        <taxon>Bacillati</taxon>
        <taxon>Bacillota</taxon>
        <taxon>Bacilli</taxon>
        <taxon>Bacillales</taxon>
        <taxon>Caryophanaceae</taxon>
        <taxon>Tetzosporium</taxon>
    </lineage>
</organism>
<name>A0A264W5S2_9BACL</name>
<sequence>ASFSFLFKEKTSQISFVGGVSHEFSSIRMCALFDAYVAKLVNMNCVCIFWGTSTKWKRIPEGATH</sequence>
<gene>
    <name evidence="1" type="ORF">CF394_03555</name>
</gene>
<dbReference type="Proteomes" id="UP000217065">
    <property type="component" value="Unassembled WGS sequence"/>
</dbReference>
<evidence type="ECO:0000313" key="1">
    <source>
        <dbReference type="EMBL" id="OZS78936.1"/>
    </source>
</evidence>
<feature type="non-terminal residue" evidence="1">
    <location>
        <position position="1"/>
    </location>
</feature>
<keyword evidence="2" id="KW-1185">Reference proteome</keyword>
<accession>A0A264W5S2</accession>
<protein>
    <submittedName>
        <fullName evidence="1">Uncharacterized protein</fullName>
    </submittedName>
</protein>
<dbReference type="RefSeq" id="WP_207761677.1">
    <property type="nucleotide sequence ID" value="NZ_NOKQ01000173.1"/>
</dbReference>
<dbReference type="EMBL" id="NOKQ01000173">
    <property type="protein sequence ID" value="OZS78936.1"/>
    <property type="molecule type" value="Genomic_DNA"/>
</dbReference>
<evidence type="ECO:0000313" key="2">
    <source>
        <dbReference type="Proteomes" id="UP000217065"/>
    </source>
</evidence>
<reference evidence="1 2" key="1">
    <citation type="submission" date="2017-07" db="EMBL/GenBank/DDBJ databases">
        <title>Tetzosporium hominis gen.nov. sp.nov.</title>
        <authorList>
            <person name="Tetz G."/>
            <person name="Tetz V."/>
        </authorList>
    </citation>
    <scope>NUCLEOTIDE SEQUENCE [LARGE SCALE GENOMIC DNA]</scope>
    <source>
        <strain evidence="1 2">VT-49</strain>
    </source>
</reference>
<dbReference type="AlphaFoldDB" id="A0A264W5S2"/>
<comment type="caution">
    <text evidence="1">The sequence shown here is derived from an EMBL/GenBank/DDBJ whole genome shotgun (WGS) entry which is preliminary data.</text>
</comment>